<evidence type="ECO:0008006" key="4">
    <source>
        <dbReference type="Google" id="ProtNLM"/>
    </source>
</evidence>
<evidence type="ECO:0000313" key="3">
    <source>
        <dbReference type="Proteomes" id="UP001589793"/>
    </source>
</evidence>
<keyword evidence="1" id="KW-0812">Transmembrane</keyword>
<keyword evidence="1" id="KW-0472">Membrane</keyword>
<evidence type="ECO:0000313" key="2">
    <source>
        <dbReference type="EMBL" id="MFC0673045.1"/>
    </source>
</evidence>
<feature type="transmembrane region" description="Helical" evidence="1">
    <location>
        <begin position="528"/>
        <end position="552"/>
    </location>
</feature>
<feature type="transmembrane region" description="Helical" evidence="1">
    <location>
        <begin position="496"/>
        <end position="522"/>
    </location>
</feature>
<dbReference type="EMBL" id="JBHLSV010000003">
    <property type="protein sequence ID" value="MFC0673045.1"/>
    <property type="molecule type" value="Genomic_DNA"/>
</dbReference>
<evidence type="ECO:0000256" key="1">
    <source>
        <dbReference type="SAM" id="Phobius"/>
    </source>
</evidence>
<dbReference type="RefSeq" id="WP_376978300.1">
    <property type="nucleotide sequence ID" value="NZ_JBHLSV010000003.1"/>
</dbReference>
<keyword evidence="3" id="KW-1185">Reference proteome</keyword>
<feature type="transmembrane region" description="Helical" evidence="1">
    <location>
        <begin position="416"/>
        <end position="442"/>
    </location>
</feature>
<reference evidence="2 3" key="1">
    <citation type="submission" date="2024-09" db="EMBL/GenBank/DDBJ databases">
        <authorList>
            <person name="Sun Q."/>
            <person name="Mori K."/>
        </authorList>
    </citation>
    <scope>NUCLEOTIDE SEQUENCE [LARGE SCALE GENOMIC DNA]</scope>
    <source>
        <strain evidence="2 3">CICC 10874</strain>
    </source>
</reference>
<feature type="transmembrane region" description="Helical" evidence="1">
    <location>
        <begin position="212"/>
        <end position="232"/>
    </location>
</feature>
<protein>
    <recommendedName>
        <fullName evidence="4">ABC-2 type transport system permease protein</fullName>
    </recommendedName>
</protein>
<proteinExistence type="predicted"/>
<feature type="transmembrane region" description="Helical" evidence="1">
    <location>
        <begin position="84"/>
        <end position="110"/>
    </location>
</feature>
<comment type="caution">
    <text evidence="2">The sequence shown here is derived from an EMBL/GenBank/DDBJ whole genome shotgun (WGS) entry which is preliminary data.</text>
</comment>
<feature type="transmembrane region" description="Helical" evidence="1">
    <location>
        <begin position="374"/>
        <end position="395"/>
    </location>
</feature>
<organism evidence="2 3">
    <name type="scientific">Brachybacterium hainanense</name>
    <dbReference type="NCBI Taxonomy" id="1541174"/>
    <lineage>
        <taxon>Bacteria</taxon>
        <taxon>Bacillati</taxon>
        <taxon>Actinomycetota</taxon>
        <taxon>Actinomycetes</taxon>
        <taxon>Micrococcales</taxon>
        <taxon>Dermabacteraceae</taxon>
        <taxon>Brachybacterium</taxon>
    </lineage>
</organism>
<feature type="transmembrane region" description="Helical" evidence="1">
    <location>
        <begin position="348"/>
        <end position="368"/>
    </location>
</feature>
<feature type="transmembrane region" description="Helical" evidence="1">
    <location>
        <begin position="448"/>
        <end position="475"/>
    </location>
</feature>
<accession>A0ABV6R7U4</accession>
<dbReference type="Proteomes" id="UP001589793">
    <property type="component" value="Unassembled WGS sequence"/>
</dbReference>
<feature type="transmembrane region" description="Helical" evidence="1">
    <location>
        <begin position="168"/>
        <end position="192"/>
    </location>
</feature>
<feature type="transmembrane region" description="Helical" evidence="1">
    <location>
        <begin position="131"/>
        <end position="156"/>
    </location>
</feature>
<gene>
    <name evidence="2" type="ORF">ACFFF6_03640</name>
</gene>
<name>A0ABV6R7U4_9MICO</name>
<feature type="transmembrane region" description="Helical" evidence="1">
    <location>
        <begin position="51"/>
        <end position="78"/>
    </location>
</feature>
<feature type="transmembrane region" description="Helical" evidence="1">
    <location>
        <begin position="274"/>
        <end position="295"/>
    </location>
</feature>
<sequence length="570" mass="59210">MAGILTGAERDAARIGHVRAGTVEQRTLVAGLLKLKWTLWKRSYRKNVGKLIGTIIGSLYGLGGLVGMTFALVALVFVDGEGGLFAAVVRGVGILATLLWLVVPVFAFGLDDTLDPRAFAIYPRTPRELQPGMFLAALLSLPTLFTVVAALLFSVFEGIFLVLHGAGAVPTVLGLVLLVPANLAGIALCVLLPRAILAHSAGRASSRRGREIGSILGMVVLIGGLYGFSLFAQSINGASIEVIGRKLLEAVGVLSWTPLGALFSVPVDLASGDYLPALVRLVIGAASIVGLWLWWRSSLGAALTSALIGDSSSGTTAEKPLVPRFAPRNALGASIGRSLRYWRRDSRYIAAIAVMPLMLVFFVAMGMLGPAGPFMGILGLLLIAGMGGISLMNEIGFDGPSGWVTMTAGLPSRPNLAGRVIALALFAVPFIAIASIAVPLLLGRGELIAMMLPGTLGLLLSGLGVSVLISVLLPYPTAPPGTNPMKDKSSSTSNAMIAMAVGMIGIWIPQIPAIGVGIWGAVVGSLGLQILAGAIALIAGIITIVVGIRVAASILDRRMVDLFQKVRAFL</sequence>
<keyword evidence="1" id="KW-1133">Transmembrane helix</keyword>